<evidence type="ECO:0000256" key="4">
    <source>
        <dbReference type="RuleBase" id="RU003345"/>
    </source>
</evidence>
<dbReference type="OrthoDB" id="9812625at2"/>
<evidence type="ECO:0000256" key="2">
    <source>
        <dbReference type="ARBA" id="ARBA00023002"/>
    </source>
</evidence>
<dbReference type="EMBL" id="CP039371">
    <property type="protein sequence ID" value="QCI15506.1"/>
    <property type="molecule type" value="Genomic_DNA"/>
</dbReference>
<sequence>MRPEVKNFLSRQHRLLIGAEWLPARSGQTRAVFDPGTGRQIATVAEGGAEDIDAAVVAARQAFEHGAWPALKPSERQRLMLKVADIIEAHADELAELETLDNGAPLFYSRNFFVMLAAEQFRYMAGWCTRLNGESIPISAPGEWHAYTLREPVGVVGAVVPWNVPLMMAAQKLAPAMVSGCTVVLKPAENTPLTALRLAELVLEAGVPPGVFNVVTGDGLNAGNRLVEHPDVDKITFTGSTAVGKRIVQGAAATLKRVSLELGGKSPAIVFDDADLDITIPGVANAVFFNSGQVCVAGTRLFIHKKIFDQVVSGVAEQARQLASTIGHGLNLNTRMGPLVSAEQLSRVSGYIDVGRSEGAEVVTGGGRLGDGGYFVEPTVLVNTHSRMTVVREEIFGPVVCAIPFDNDDLEALALEANNTRYGLSGSVWTRDVSKAHRMARRIRAGTIGINAHGVLDMALPLGGYKESGWGREYGIEAVHAYTEIKTVSTRL</sequence>
<gene>
    <name evidence="6" type="ORF">E6B08_17780</name>
</gene>
<dbReference type="InterPro" id="IPR016161">
    <property type="entry name" value="Ald_DH/histidinol_DH"/>
</dbReference>
<feature type="domain" description="Aldehyde dehydrogenase" evidence="5">
    <location>
        <begin position="21"/>
        <end position="488"/>
    </location>
</feature>
<evidence type="ECO:0000313" key="6">
    <source>
        <dbReference type="EMBL" id="QCI15506.1"/>
    </source>
</evidence>
<dbReference type="PROSITE" id="PS00687">
    <property type="entry name" value="ALDEHYDE_DEHYDR_GLU"/>
    <property type="match status" value="1"/>
</dbReference>
<keyword evidence="2 4" id="KW-0560">Oxidoreductase</keyword>
<evidence type="ECO:0000256" key="3">
    <source>
        <dbReference type="PROSITE-ProRule" id="PRU10007"/>
    </source>
</evidence>
<dbReference type="GO" id="GO:0016620">
    <property type="term" value="F:oxidoreductase activity, acting on the aldehyde or oxo group of donors, NAD or NADP as acceptor"/>
    <property type="evidence" value="ECO:0007669"/>
    <property type="project" value="InterPro"/>
</dbReference>
<dbReference type="FunFam" id="3.40.605.10:FF:000007">
    <property type="entry name" value="NAD/NADP-dependent betaine aldehyde dehydrogenase"/>
    <property type="match status" value="1"/>
</dbReference>
<name>A0A4D6XDG1_PSEPU</name>
<dbReference type="InterPro" id="IPR016160">
    <property type="entry name" value="Ald_DH_CS_CYS"/>
</dbReference>
<reference evidence="7" key="1">
    <citation type="submission" date="2019-04" db="EMBL/GenBank/DDBJ databases">
        <title>Genome sequence of Pseudomonas putida 1290, an auxin catabolizing strain.</title>
        <authorList>
            <person name="Laird T.S."/>
            <person name="Leveau J.H.J."/>
        </authorList>
    </citation>
    <scope>NUCLEOTIDE SEQUENCE [LARGE SCALE GENOMIC DNA]</scope>
    <source>
        <strain evidence="7">1290</strain>
    </source>
</reference>
<organism evidence="6 7">
    <name type="scientific">Pseudomonas putida</name>
    <name type="common">Arthrobacter siderocapsulatus</name>
    <dbReference type="NCBI Taxonomy" id="303"/>
    <lineage>
        <taxon>Bacteria</taxon>
        <taxon>Pseudomonadati</taxon>
        <taxon>Pseudomonadota</taxon>
        <taxon>Gammaproteobacteria</taxon>
        <taxon>Pseudomonadales</taxon>
        <taxon>Pseudomonadaceae</taxon>
        <taxon>Pseudomonas</taxon>
    </lineage>
</organism>
<dbReference type="InterPro" id="IPR016162">
    <property type="entry name" value="Ald_DH_N"/>
</dbReference>
<dbReference type="InterPro" id="IPR029510">
    <property type="entry name" value="Ald_DH_CS_GLU"/>
</dbReference>
<dbReference type="Proteomes" id="UP000298551">
    <property type="component" value="Chromosome"/>
</dbReference>
<evidence type="ECO:0000256" key="1">
    <source>
        <dbReference type="ARBA" id="ARBA00009986"/>
    </source>
</evidence>
<dbReference type="PROSITE" id="PS00070">
    <property type="entry name" value="ALDEHYDE_DEHYDR_CYS"/>
    <property type="match status" value="1"/>
</dbReference>
<dbReference type="Gene3D" id="3.40.605.10">
    <property type="entry name" value="Aldehyde Dehydrogenase, Chain A, domain 1"/>
    <property type="match status" value="1"/>
</dbReference>
<dbReference type="InterPro" id="IPR016163">
    <property type="entry name" value="Ald_DH_C"/>
</dbReference>
<proteinExistence type="inferred from homology"/>
<protein>
    <submittedName>
        <fullName evidence="6">Aldehyde dehydrogenase family protein</fullName>
    </submittedName>
</protein>
<accession>A0A4D6XDG1</accession>
<dbReference type="Pfam" id="PF00171">
    <property type="entry name" value="Aldedh"/>
    <property type="match status" value="1"/>
</dbReference>
<dbReference type="AlphaFoldDB" id="A0A4D6XDG1"/>
<dbReference type="PANTHER" id="PTHR11699">
    <property type="entry name" value="ALDEHYDE DEHYDROGENASE-RELATED"/>
    <property type="match status" value="1"/>
</dbReference>
<evidence type="ECO:0000313" key="7">
    <source>
        <dbReference type="Proteomes" id="UP000298551"/>
    </source>
</evidence>
<dbReference type="Gene3D" id="3.40.309.10">
    <property type="entry name" value="Aldehyde Dehydrogenase, Chain A, domain 2"/>
    <property type="match status" value="1"/>
</dbReference>
<dbReference type="InterPro" id="IPR015590">
    <property type="entry name" value="Aldehyde_DH_dom"/>
</dbReference>
<feature type="active site" evidence="3">
    <location>
        <position position="261"/>
    </location>
</feature>
<evidence type="ECO:0000259" key="5">
    <source>
        <dbReference type="Pfam" id="PF00171"/>
    </source>
</evidence>
<dbReference type="SUPFAM" id="SSF53720">
    <property type="entry name" value="ALDH-like"/>
    <property type="match status" value="1"/>
</dbReference>
<dbReference type="FunFam" id="3.40.309.10:FF:000012">
    <property type="entry name" value="Betaine aldehyde dehydrogenase"/>
    <property type="match status" value="1"/>
</dbReference>
<comment type="similarity">
    <text evidence="1 4">Belongs to the aldehyde dehydrogenase family.</text>
</comment>